<evidence type="ECO:0000256" key="1">
    <source>
        <dbReference type="ARBA" id="ARBA00004651"/>
    </source>
</evidence>
<dbReference type="InterPro" id="IPR000515">
    <property type="entry name" value="MetI-like"/>
</dbReference>
<keyword evidence="10" id="KW-1185">Reference proteome</keyword>
<feature type="transmembrane region" description="Helical" evidence="7">
    <location>
        <begin position="274"/>
        <end position="297"/>
    </location>
</feature>
<name>A0AAP2RAN9_9EURY</name>
<evidence type="ECO:0000313" key="10">
    <source>
        <dbReference type="Proteomes" id="UP001320159"/>
    </source>
</evidence>
<dbReference type="AlphaFoldDB" id="A0AAP2RAN9"/>
<comment type="similarity">
    <text evidence="7">Belongs to the binding-protein-dependent transport system permease family.</text>
</comment>
<dbReference type="Proteomes" id="UP001320159">
    <property type="component" value="Unassembled WGS sequence"/>
</dbReference>
<sequence length="307" mass="33890">MATSQEVITGASRKGSMVQDWKTKNESKIKEIKYSIHLFRKSPLAVLGFLIILSFFLVAIFAPWIAPYSAEHRDWKQLKLAPSDEHLFGTDDTGGDIFSRVIWGTRISLYIGFSVVLVSVLVGTVVGAISGYYGGKIDEVMMRITDIFLAFPSLVLAMVICASLGRSIENVMLAMTIVWWPIYARLVRGQALSIRERTYIEAAKAIGANDRRIILKHLAPNCLSPIIVQATMDLGTVILVAAGLSFIGFGAKPGQAEWGRMISEGAAYMMNQPWMATFPGLAILIVCLGFNLFGDGLRDILDPRQRR</sequence>
<dbReference type="SUPFAM" id="SSF161098">
    <property type="entry name" value="MetI-like"/>
    <property type="match status" value="1"/>
</dbReference>
<dbReference type="PANTHER" id="PTHR43386">
    <property type="entry name" value="OLIGOPEPTIDE TRANSPORT SYSTEM PERMEASE PROTEIN APPC"/>
    <property type="match status" value="1"/>
</dbReference>
<keyword evidence="6 7" id="KW-0472">Membrane</keyword>
<dbReference type="Pfam" id="PF12911">
    <property type="entry name" value="OppC_N"/>
    <property type="match status" value="1"/>
</dbReference>
<dbReference type="InterPro" id="IPR025966">
    <property type="entry name" value="OppC_N"/>
</dbReference>
<dbReference type="Gene3D" id="1.10.3720.10">
    <property type="entry name" value="MetI-like"/>
    <property type="match status" value="1"/>
</dbReference>
<dbReference type="InterPro" id="IPR050366">
    <property type="entry name" value="BP-dependent_transpt_permease"/>
</dbReference>
<evidence type="ECO:0000256" key="3">
    <source>
        <dbReference type="ARBA" id="ARBA00022475"/>
    </source>
</evidence>
<dbReference type="Pfam" id="PF00528">
    <property type="entry name" value="BPD_transp_1"/>
    <property type="match status" value="1"/>
</dbReference>
<evidence type="ECO:0000256" key="2">
    <source>
        <dbReference type="ARBA" id="ARBA00022448"/>
    </source>
</evidence>
<accession>A0AAP2RAN9</accession>
<organism evidence="9 10">
    <name type="scientific">Methanooceanicella nereidis</name>
    <dbReference type="NCBI Taxonomy" id="2052831"/>
    <lineage>
        <taxon>Archaea</taxon>
        <taxon>Methanobacteriati</taxon>
        <taxon>Methanobacteriota</taxon>
        <taxon>Stenosarchaea group</taxon>
        <taxon>Methanomicrobia</taxon>
        <taxon>Methanocellales</taxon>
        <taxon>Methanocellaceae</taxon>
        <taxon>Methanooceanicella</taxon>
    </lineage>
</organism>
<dbReference type="PROSITE" id="PS50928">
    <property type="entry name" value="ABC_TM1"/>
    <property type="match status" value="1"/>
</dbReference>
<keyword evidence="3" id="KW-1003">Cell membrane</keyword>
<feature type="transmembrane region" description="Helical" evidence="7">
    <location>
        <begin position="107"/>
        <end position="135"/>
    </location>
</feature>
<feature type="domain" description="ABC transmembrane type-1" evidence="8">
    <location>
        <begin position="105"/>
        <end position="294"/>
    </location>
</feature>
<feature type="transmembrane region" description="Helical" evidence="7">
    <location>
        <begin position="147"/>
        <end position="165"/>
    </location>
</feature>
<feature type="transmembrane region" description="Helical" evidence="7">
    <location>
        <begin position="44"/>
        <end position="66"/>
    </location>
</feature>
<evidence type="ECO:0000256" key="6">
    <source>
        <dbReference type="ARBA" id="ARBA00023136"/>
    </source>
</evidence>
<dbReference type="RefSeq" id="WP_230740260.1">
    <property type="nucleotide sequence ID" value="NZ_PGCK01000002.1"/>
</dbReference>
<feature type="transmembrane region" description="Helical" evidence="7">
    <location>
        <begin position="234"/>
        <end position="254"/>
    </location>
</feature>
<dbReference type="InterPro" id="IPR035906">
    <property type="entry name" value="MetI-like_sf"/>
</dbReference>
<comment type="caution">
    <text evidence="9">The sequence shown here is derived from an EMBL/GenBank/DDBJ whole genome shotgun (WGS) entry which is preliminary data.</text>
</comment>
<dbReference type="CDD" id="cd06261">
    <property type="entry name" value="TM_PBP2"/>
    <property type="match status" value="1"/>
</dbReference>
<evidence type="ECO:0000313" key="9">
    <source>
        <dbReference type="EMBL" id="MCD1293853.1"/>
    </source>
</evidence>
<gene>
    <name evidence="9" type="ORF">CUJ83_02425</name>
</gene>
<comment type="subcellular location">
    <subcellularLocation>
        <location evidence="1 7">Cell membrane</location>
        <topology evidence="1 7">Multi-pass membrane protein</topology>
    </subcellularLocation>
</comment>
<evidence type="ECO:0000259" key="8">
    <source>
        <dbReference type="PROSITE" id="PS50928"/>
    </source>
</evidence>
<protein>
    <submittedName>
        <fullName evidence="9">D-ala-D-ala transporter subunit</fullName>
    </submittedName>
</protein>
<evidence type="ECO:0000256" key="7">
    <source>
        <dbReference type="RuleBase" id="RU363032"/>
    </source>
</evidence>
<keyword evidence="5 7" id="KW-1133">Transmembrane helix</keyword>
<reference evidence="9 10" key="1">
    <citation type="submission" date="2017-11" db="EMBL/GenBank/DDBJ databases">
        <title>Isolation and Characterization of Family Methanocellaceae Species from Potential Methane Hydrate Area Offshore Southwestern Taiwan.</title>
        <authorList>
            <person name="Zhang W.-L."/>
            <person name="Chen W.-C."/>
            <person name="Lai M.-C."/>
            <person name="Chen S.-C."/>
        </authorList>
    </citation>
    <scope>NUCLEOTIDE SEQUENCE [LARGE SCALE GENOMIC DNA]</scope>
    <source>
        <strain evidence="9 10">CWC-04</strain>
    </source>
</reference>
<dbReference type="PANTHER" id="PTHR43386:SF1">
    <property type="entry name" value="D,D-DIPEPTIDE TRANSPORT SYSTEM PERMEASE PROTEIN DDPC-RELATED"/>
    <property type="match status" value="1"/>
</dbReference>
<dbReference type="GO" id="GO:0005886">
    <property type="term" value="C:plasma membrane"/>
    <property type="evidence" value="ECO:0007669"/>
    <property type="project" value="UniProtKB-SubCell"/>
</dbReference>
<dbReference type="GO" id="GO:0055085">
    <property type="term" value="P:transmembrane transport"/>
    <property type="evidence" value="ECO:0007669"/>
    <property type="project" value="InterPro"/>
</dbReference>
<dbReference type="EMBL" id="PGCK01000002">
    <property type="protein sequence ID" value="MCD1293853.1"/>
    <property type="molecule type" value="Genomic_DNA"/>
</dbReference>
<evidence type="ECO:0000256" key="5">
    <source>
        <dbReference type="ARBA" id="ARBA00022989"/>
    </source>
</evidence>
<evidence type="ECO:0000256" key="4">
    <source>
        <dbReference type="ARBA" id="ARBA00022692"/>
    </source>
</evidence>
<keyword evidence="2 7" id="KW-0813">Transport</keyword>
<keyword evidence="4 7" id="KW-0812">Transmembrane</keyword>
<proteinExistence type="inferred from homology"/>